<sequence>MDKHHKFLLRTATFGIAIVAISGCSSSPEENVSQTCEASEAYATALKNFEDTLTMDATIDEIRSARDEVSAARDDLVDSSEDVTRDRVEELDSAQDEFSSAVNGVPDDATLAEATESLEDEIEAVKTARSNLESELTC</sequence>
<comment type="caution">
    <text evidence="2">The sequence shown here is derived from an EMBL/GenBank/DDBJ whole genome shotgun (WGS) entry which is preliminary data.</text>
</comment>
<proteinExistence type="predicted"/>
<dbReference type="EMBL" id="JBHUGA010000067">
    <property type="protein sequence ID" value="MFD1848112.1"/>
    <property type="molecule type" value="Genomic_DNA"/>
</dbReference>
<name>A0ABW4QBL6_9MICC</name>
<evidence type="ECO:0000313" key="2">
    <source>
        <dbReference type="EMBL" id="MFD1848112.1"/>
    </source>
</evidence>
<dbReference type="RefSeq" id="WP_343881577.1">
    <property type="nucleotide sequence ID" value="NZ_BAAAIJ010000059.1"/>
</dbReference>
<gene>
    <name evidence="2" type="ORF">ACFSFX_16125</name>
</gene>
<accession>A0ABW4QBL6</accession>
<organism evidence="2 3">
    <name type="scientific">Arthrobacter flavus</name>
    <dbReference type="NCBI Taxonomy" id="95172"/>
    <lineage>
        <taxon>Bacteria</taxon>
        <taxon>Bacillati</taxon>
        <taxon>Actinomycetota</taxon>
        <taxon>Actinomycetes</taxon>
        <taxon>Micrococcales</taxon>
        <taxon>Micrococcaceae</taxon>
        <taxon>Arthrobacter</taxon>
    </lineage>
</organism>
<evidence type="ECO:0000256" key="1">
    <source>
        <dbReference type="SAM" id="MobiDB-lite"/>
    </source>
</evidence>
<dbReference type="PROSITE" id="PS51257">
    <property type="entry name" value="PROKAR_LIPOPROTEIN"/>
    <property type="match status" value="1"/>
</dbReference>
<protein>
    <submittedName>
        <fullName evidence="2">Uncharacterized protein</fullName>
    </submittedName>
</protein>
<dbReference type="Proteomes" id="UP001597307">
    <property type="component" value="Unassembled WGS sequence"/>
</dbReference>
<feature type="region of interest" description="Disordered" evidence="1">
    <location>
        <begin position="73"/>
        <end position="108"/>
    </location>
</feature>
<feature type="compositionally biased region" description="Basic and acidic residues" evidence="1">
    <location>
        <begin position="73"/>
        <end position="90"/>
    </location>
</feature>
<keyword evidence="3" id="KW-1185">Reference proteome</keyword>
<evidence type="ECO:0000313" key="3">
    <source>
        <dbReference type="Proteomes" id="UP001597307"/>
    </source>
</evidence>
<reference evidence="3" key="1">
    <citation type="journal article" date="2019" name="Int. J. Syst. Evol. Microbiol.">
        <title>The Global Catalogue of Microorganisms (GCM) 10K type strain sequencing project: providing services to taxonomists for standard genome sequencing and annotation.</title>
        <authorList>
            <consortium name="The Broad Institute Genomics Platform"/>
            <consortium name="The Broad Institute Genome Sequencing Center for Infectious Disease"/>
            <person name="Wu L."/>
            <person name="Ma J."/>
        </authorList>
    </citation>
    <scope>NUCLEOTIDE SEQUENCE [LARGE SCALE GENOMIC DNA]</scope>
    <source>
        <strain evidence="3">JCM 11496</strain>
    </source>
</reference>